<dbReference type="AlphaFoldDB" id="K1JKN4"/>
<name>K1JKN4_9BURK</name>
<dbReference type="Proteomes" id="UP000005835">
    <property type="component" value="Unassembled WGS sequence"/>
</dbReference>
<keyword evidence="1" id="KW-0328">Glycosyltransferase</keyword>
<dbReference type="EMBL" id="ADMG01000037">
    <property type="protein sequence ID" value="EKB30726.1"/>
    <property type="molecule type" value="Genomic_DNA"/>
</dbReference>
<dbReference type="InterPro" id="IPR002201">
    <property type="entry name" value="Glyco_trans_9"/>
</dbReference>
<dbReference type="Pfam" id="PF01075">
    <property type="entry name" value="Glyco_transf_9"/>
    <property type="match status" value="1"/>
</dbReference>
<accession>K1JKN4</accession>
<dbReference type="HOGENOM" id="CLU_038371_3_3_4"/>
<reference evidence="3 4" key="1">
    <citation type="submission" date="2012-05" db="EMBL/GenBank/DDBJ databases">
        <title>The Genome Sequence of Sutterella wadsworthensis 2_1_59BFAA.</title>
        <authorList>
            <consortium name="The Broad Institute Genome Sequencing Platform"/>
            <person name="Earl A."/>
            <person name="Ward D."/>
            <person name="Feldgarden M."/>
            <person name="Gevers D."/>
            <person name="Daigneault M."/>
            <person name="Strauss J."/>
            <person name="Allen-Vercoe E."/>
            <person name="Walker B."/>
            <person name="Young S.K."/>
            <person name="Zeng Q."/>
            <person name="Gargeya S."/>
            <person name="Fitzgerald M."/>
            <person name="Haas B."/>
            <person name="Abouelleil A."/>
            <person name="Alvarado L."/>
            <person name="Arachchi H.M."/>
            <person name="Berlin A.M."/>
            <person name="Chapman S.B."/>
            <person name="Goldberg J."/>
            <person name="Griggs A."/>
            <person name="Gujja S."/>
            <person name="Hansen M."/>
            <person name="Howarth C."/>
            <person name="Imamovic A."/>
            <person name="Larimer J."/>
            <person name="McCowen C."/>
            <person name="Montmayeur A."/>
            <person name="Murphy C."/>
            <person name="Neiman D."/>
            <person name="Pearson M."/>
            <person name="Priest M."/>
            <person name="Roberts A."/>
            <person name="Saif S."/>
            <person name="Shea T."/>
            <person name="Sisk P."/>
            <person name="Sykes S."/>
            <person name="Wortman J."/>
            <person name="Nusbaum C."/>
            <person name="Birren B."/>
        </authorList>
    </citation>
    <scope>NUCLEOTIDE SEQUENCE [LARGE SCALE GENOMIC DNA]</scope>
    <source>
        <strain evidence="3 4">2_1_59BFAA</strain>
    </source>
</reference>
<evidence type="ECO:0000256" key="1">
    <source>
        <dbReference type="ARBA" id="ARBA00022676"/>
    </source>
</evidence>
<dbReference type="GO" id="GO:0009244">
    <property type="term" value="P:lipopolysaccharide core region biosynthetic process"/>
    <property type="evidence" value="ECO:0007669"/>
    <property type="project" value="TreeGrafter"/>
</dbReference>
<dbReference type="GO" id="GO:0005829">
    <property type="term" value="C:cytosol"/>
    <property type="evidence" value="ECO:0007669"/>
    <property type="project" value="TreeGrafter"/>
</dbReference>
<evidence type="ECO:0008006" key="5">
    <source>
        <dbReference type="Google" id="ProtNLM"/>
    </source>
</evidence>
<comment type="caution">
    <text evidence="3">The sequence shown here is derived from an EMBL/GenBank/DDBJ whole genome shotgun (WGS) entry which is preliminary data.</text>
</comment>
<dbReference type="eggNOG" id="COG0859">
    <property type="taxonomic scope" value="Bacteria"/>
</dbReference>
<proteinExistence type="predicted"/>
<dbReference type="InterPro" id="IPR051199">
    <property type="entry name" value="LPS_LOS_Heptosyltrfase"/>
</dbReference>
<dbReference type="STRING" id="742823.HMPREF9465_01773"/>
<dbReference type="RefSeq" id="WP_005436189.1">
    <property type="nucleotide sequence ID" value="NZ_JH815518.1"/>
</dbReference>
<keyword evidence="4" id="KW-1185">Reference proteome</keyword>
<keyword evidence="2" id="KW-0808">Transferase</keyword>
<evidence type="ECO:0000313" key="3">
    <source>
        <dbReference type="EMBL" id="EKB30726.1"/>
    </source>
</evidence>
<dbReference type="PANTHER" id="PTHR30160">
    <property type="entry name" value="TETRAACYLDISACCHARIDE 4'-KINASE-RELATED"/>
    <property type="match status" value="1"/>
</dbReference>
<gene>
    <name evidence="3" type="ORF">HMPREF9465_01773</name>
</gene>
<dbReference type="GO" id="GO:0008713">
    <property type="term" value="F:ADP-heptose-lipopolysaccharide heptosyltransferase activity"/>
    <property type="evidence" value="ECO:0007669"/>
    <property type="project" value="TreeGrafter"/>
</dbReference>
<sequence length="347" mass="38519">MKKILVINFRYFGDALISASLSVRIRELWPDAHITYLVFDSVEGVLEGIETIDEILTVPERPDKWEQFRWMAAHWNDYDLAFVTQTGTRPGLYGFFMARERIGFTPGFTKRNWWKKLLLTKHVQEVSGPKILQFDSLLTATGAEPAKAPYVPQPHAQLPAEACFDRPYVVVHPMPRYAYKAWSSNNWSALVRRLNDAGVKVVLTGGNNASELAAIRDIVPEGADAVILAGKLSFGQTAELIARSKGFVGPDTGTTHVASSTGVPIVTLFGPSDPTAWGPWGRGQTKPFDSRNDGVPQRRGNVILLKKHCKCQGGMGCLNRRDSHSDCLNELTVDEVWDALKELEVVA</sequence>
<dbReference type="SUPFAM" id="SSF53756">
    <property type="entry name" value="UDP-Glycosyltransferase/glycogen phosphorylase"/>
    <property type="match status" value="1"/>
</dbReference>
<organism evidence="3 4">
    <name type="scientific">Sutterella wadsworthensis 2_1_59BFAA</name>
    <dbReference type="NCBI Taxonomy" id="742823"/>
    <lineage>
        <taxon>Bacteria</taxon>
        <taxon>Pseudomonadati</taxon>
        <taxon>Pseudomonadota</taxon>
        <taxon>Betaproteobacteria</taxon>
        <taxon>Burkholderiales</taxon>
        <taxon>Sutterellaceae</taxon>
        <taxon>Sutterella</taxon>
    </lineage>
</organism>
<evidence type="ECO:0000256" key="2">
    <source>
        <dbReference type="ARBA" id="ARBA00022679"/>
    </source>
</evidence>
<evidence type="ECO:0000313" key="4">
    <source>
        <dbReference type="Proteomes" id="UP000005835"/>
    </source>
</evidence>
<dbReference type="CDD" id="cd03789">
    <property type="entry name" value="GT9_LPS_heptosyltransferase"/>
    <property type="match status" value="1"/>
</dbReference>
<dbReference type="PANTHER" id="PTHR30160:SF1">
    <property type="entry name" value="LIPOPOLYSACCHARIDE 1,2-N-ACETYLGLUCOSAMINETRANSFERASE-RELATED"/>
    <property type="match status" value="1"/>
</dbReference>
<dbReference type="Gene3D" id="3.40.50.2000">
    <property type="entry name" value="Glycogen Phosphorylase B"/>
    <property type="match status" value="2"/>
</dbReference>
<protein>
    <recommendedName>
        <fullName evidence="5">Lipopolysaccharide heptosyltransferase III</fullName>
    </recommendedName>
</protein>